<evidence type="ECO:0000313" key="5">
    <source>
        <dbReference type="Proteomes" id="UP000440578"/>
    </source>
</evidence>
<evidence type="ECO:0000313" key="4">
    <source>
        <dbReference type="EMBL" id="KAF0295512.1"/>
    </source>
</evidence>
<comment type="caution">
    <text evidence="4">The sequence shown here is derived from an EMBL/GenBank/DDBJ whole genome shotgun (WGS) entry which is preliminary data.</text>
</comment>
<dbReference type="OrthoDB" id="6423516at2759"/>
<evidence type="ECO:0000256" key="2">
    <source>
        <dbReference type="PROSITE-ProRule" id="PRU00497"/>
    </source>
</evidence>
<feature type="signal peptide" evidence="3">
    <location>
        <begin position="1"/>
        <end position="15"/>
    </location>
</feature>
<dbReference type="PROSITE" id="PS51155">
    <property type="entry name" value="CHIT_BIND_RR_2"/>
    <property type="match status" value="1"/>
</dbReference>
<dbReference type="GO" id="GO:0042302">
    <property type="term" value="F:structural constituent of cuticle"/>
    <property type="evidence" value="ECO:0007669"/>
    <property type="project" value="UniProtKB-UniRule"/>
</dbReference>
<name>A0A6A4VXC4_AMPAM</name>
<dbReference type="GO" id="GO:0031012">
    <property type="term" value="C:extracellular matrix"/>
    <property type="evidence" value="ECO:0007669"/>
    <property type="project" value="TreeGrafter"/>
</dbReference>
<dbReference type="GO" id="GO:0005615">
    <property type="term" value="C:extracellular space"/>
    <property type="evidence" value="ECO:0007669"/>
    <property type="project" value="TreeGrafter"/>
</dbReference>
<sequence length="154" mass="16816">MKVFIVAAVLAVAAAAPAPDTPVYKPAPAPYKPAPAPYKPAPYHPEPQYKEEPKPYAFDYAVKDGYSGADFAANENSDGKQTTGYYKVALPDGRIQTVKYVADHYNGFNAEVTYEGEAQYPEYHPAPAYKPAPYKPAPAPYKPAPVYKPAPKYN</sequence>
<feature type="chain" id="PRO_5025577003" evidence="3">
    <location>
        <begin position="16"/>
        <end position="154"/>
    </location>
</feature>
<proteinExistence type="predicted"/>
<protein>
    <submittedName>
        <fullName evidence="4">Pro-resilin</fullName>
    </submittedName>
</protein>
<dbReference type="AlphaFoldDB" id="A0A6A4VXC4"/>
<dbReference type="Proteomes" id="UP000440578">
    <property type="component" value="Unassembled WGS sequence"/>
</dbReference>
<keyword evidence="3" id="KW-0732">Signal</keyword>
<dbReference type="Pfam" id="PF00379">
    <property type="entry name" value="Chitin_bind_4"/>
    <property type="match status" value="1"/>
</dbReference>
<dbReference type="InterPro" id="IPR031311">
    <property type="entry name" value="CHIT_BIND_RR_consensus"/>
</dbReference>
<organism evidence="4 5">
    <name type="scientific">Amphibalanus amphitrite</name>
    <name type="common">Striped barnacle</name>
    <name type="synonym">Balanus amphitrite</name>
    <dbReference type="NCBI Taxonomy" id="1232801"/>
    <lineage>
        <taxon>Eukaryota</taxon>
        <taxon>Metazoa</taxon>
        <taxon>Ecdysozoa</taxon>
        <taxon>Arthropoda</taxon>
        <taxon>Crustacea</taxon>
        <taxon>Multicrustacea</taxon>
        <taxon>Cirripedia</taxon>
        <taxon>Thoracica</taxon>
        <taxon>Thoracicalcarea</taxon>
        <taxon>Balanomorpha</taxon>
        <taxon>Balanoidea</taxon>
        <taxon>Balanidae</taxon>
        <taxon>Amphibalaninae</taxon>
        <taxon>Amphibalanus</taxon>
    </lineage>
</organism>
<dbReference type="PANTHER" id="PTHR12236:SF79">
    <property type="entry name" value="CUTICULAR PROTEIN 50CB-RELATED"/>
    <property type="match status" value="1"/>
</dbReference>
<dbReference type="PANTHER" id="PTHR12236">
    <property type="entry name" value="STRUCTURAL CONTITUENT OF CUTICLE"/>
    <property type="match status" value="1"/>
</dbReference>
<evidence type="ECO:0000256" key="3">
    <source>
        <dbReference type="SAM" id="SignalP"/>
    </source>
</evidence>
<dbReference type="PRINTS" id="PR01217">
    <property type="entry name" value="PRICHEXTENSN"/>
</dbReference>
<dbReference type="InterPro" id="IPR051217">
    <property type="entry name" value="Insect_Cuticle_Struc_Prot"/>
</dbReference>
<dbReference type="EMBL" id="VIIS01001616">
    <property type="protein sequence ID" value="KAF0295512.1"/>
    <property type="molecule type" value="Genomic_DNA"/>
</dbReference>
<dbReference type="PROSITE" id="PS00233">
    <property type="entry name" value="CHIT_BIND_RR_1"/>
    <property type="match status" value="1"/>
</dbReference>
<accession>A0A6A4VXC4</accession>
<evidence type="ECO:0000256" key="1">
    <source>
        <dbReference type="ARBA" id="ARBA00022460"/>
    </source>
</evidence>
<gene>
    <name evidence="4" type="primary">resilin_0</name>
    <name evidence="4" type="ORF">FJT64_007068</name>
</gene>
<keyword evidence="5" id="KW-1185">Reference proteome</keyword>
<reference evidence="4 5" key="1">
    <citation type="submission" date="2019-07" db="EMBL/GenBank/DDBJ databases">
        <title>Draft genome assembly of a fouling barnacle, Amphibalanus amphitrite (Darwin, 1854): The first reference genome for Thecostraca.</title>
        <authorList>
            <person name="Kim W."/>
        </authorList>
    </citation>
    <scope>NUCLEOTIDE SEQUENCE [LARGE SCALE GENOMIC DNA]</scope>
    <source>
        <strain evidence="4">SNU_AA5</strain>
        <tissue evidence="4">Soma without cirri and trophi</tissue>
    </source>
</reference>
<keyword evidence="1 2" id="KW-0193">Cuticle</keyword>
<dbReference type="InterPro" id="IPR000618">
    <property type="entry name" value="Insect_cuticle"/>
</dbReference>